<feature type="region of interest" description="Disordered" evidence="2">
    <location>
        <begin position="56"/>
        <end position="232"/>
    </location>
</feature>
<feature type="region of interest" description="Disordered" evidence="2">
    <location>
        <begin position="281"/>
        <end position="304"/>
    </location>
</feature>
<organism evidence="3 4">
    <name type="scientific">Candida boidinii</name>
    <name type="common">Yeast</name>
    <dbReference type="NCBI Taxonomy" id="5477"/>
    <lineage>
        <taxon>Eukaryota</taxon>
        <taxon>Fungi</taxon>
        <taxon>Dikarya</taxon>
        <taxon>Ascomycota</taxon>
        <taxon>Saccharomycotina</taxon>
        <taxon>Pichiomycetes</taxon>
        <taxon>Pichiales</taxon>
        <taxon>Pichiaceae</taxon>
        <taxon>Ogataea</taxon>
        <taxon>Ogataea/Candida clade</taxon>
    </lineage>
</organism>
<name>A0A9W6T911_CANBO</name>
<feature type="compositionally biased region" description="Low complexity" evidence="2">
    <location>
        <begin position="284"/>
        <end position="299"/>
    </location>
</feature>
<keyword evidence="4" id="KW-1185">Reference proteome</keyword>
<feature type="compositionally biased region" description="Polar residues" evidence="2">
    <location>
        <begin position="163"/>
        <end position="177"/>
    </location>
</feature>
<feature type="compositionally biased region" description="Low complexity" evidence="2">
    <location>
        <begin position="178"/>
        <end position="210"/>
    </location>
</feature>
<reference evidence="3" key="1">
    <citation type="submission" date="2023-04" db="EMBL/GenBank/DDBJ databases">
        <title>Candida boidinii NBRC 10035.</title>
        <authorList>
            <person name="Ichikawa N."/>
            <person name="Sato H."/>
            <person name="Tonouchi N."/>
        </authorList>
    </citation>
    <scope>NUCLEOTIDE SEQUENCE</scope>
    <source>
        <strain evidence="3">NBRC 10035</strain>
    </source>
</reference>
<sequence length="602" mass="66836">MFRRRSKVDRSAYTGVATPSNTSSNALAAATAVGKALSSPTNATHSINDPNLNEQQRLQLQQQRRNSIINDRRRSSVSSLQQPQVSYSNSSLSSPKKKASAPRSNSLSSRPQQLNQSQRKNIRTSSFTTTRNDPKTNTVTTTVTTTTVTQSPEQPLRRRVSFSEPNSKSNTNTSSAGSISDTSIVSTNTNNNRNITTTTNNKISNGNNNNHHPLKPSLKAPRSTPVPDIPKTVKKWVPSKNGLVCIEVPASPASSSNSNYLQSAKKVISRASSMESISSRRRASILNDNNNNATNTNKNLNRRSASLTVQKNRFSVSPARPLDFQQAPQLQNGISKTPPAPQQQQQQQQHHESHDDDDYHDFENLDHVVSKKPSTQSMNSNFTNTGVSVGPTILEDVDEEHEKSPSPQADKNDLQNLADEEKLAILESERLEQKILEERNHNEQLEKIERDIEFNKDSSAGEDNELTQNIADSLPENQTEKKLDISEVYEIDEIDEDINGAEIDEEDEYTSEEKRQTELKLEELVHQKELEILESIRNSKILSGLAVVSSSTASNRTITPTSMSFNHNSPSHKNNRISMDRASSISSLTSSQYAELNLICLK</sequence>
<feature type="compositionally biased region" description="Low complexity" evidence="2">
    <location>
        <begin position="128"/>
        <end position="149"/>
    </location>
</feature>
<evidence type="ECO:0000313" key="3">
    <source>
        <dbReference type="EMBL" id="GME77645.1"/>
    </source>
</evidence>
<evidence type="ECO:0000313" key="4">
    <source>
        <dbReference type="Proteomes" id="UP001165120"/>
    </source>
</evidence>
<feature type="region of interest" description="Disordered" evidence="2">
    <location>
        <begin position="331"/>
        <end position="361"/>
    </location>
</feature>
<dbReference type="AlphaFoldDB" id="A0A9W6T911"/>
<dbReference type="EMBL" id="BSXN01002794">
    <property type="protein sequence ID" value="GME77645.1"/>
    <property type="molecule type" value="Genomic_DNA"/>
</dbReference>
<feature type="compositionally biased region" description="Low complexity" evidence="2">
    <location>
        <begin position="56"/>
        <end position="69"/>
    </location>
</feature>
<evidence type="ECO:0000256" key="1">
    <source>
        <dbReference type="SAM" id="Coils"/>
    </source>
</evidence>
<keyword evidence="1" id="KW-0175">Coiled coil</keyword>
<accession>A0A9W6T911</accession>
<comment type="caution">
    <text evidence="3">The sequence shown here is derived from an EMBL/GenBank/DDBJ whole genome shotgun (WGS) entry which is preliminary data.</text>
</comment>
<proteinExistence type="predicted"/>
<feature type="compositionally biased region" description="Low complexity" evidence="2">
    <location>
        <begin position="76"/>
        <end position="94"/>
    </location>
</feature>
<protein>
    <submittedName>
        <fullName evidence="3">Unnamed protein product</fullName>
    </submittedName>
</protein>
<evidence type="ECO:0000256" key="2">
    <source>
        <dbReference type="SAM" id="MobiDB-lite"/>
    </source>
</evidence>
<feature type="compositionally biased region" description="Polar residues" evidence="2">
    <location>
        <begin position="107"/>
        <end position="127"/>
    </location>
</feature>
<gene>
    <name evidence="3" type="ORF">Cboi02_000559700</name>
</gene>
<feature type="coiled-coil region" evidence="1">
    <location>
        <begin position="414"/>
        <end position="451"/>
    </location>
</feature>
<feature type="region of interest" description="Disordered" evidence="2">
    <location>
        <begin position="1"/>
        <end position="22"/>
    </location>
</feature>
<dbReference type="Proteomes" id="UP001165120">
    <property type="component" value="Unassembled WGS sequence"/>
</dbReference>